<gene>
    <name evidence="2" type="ORF">ACFQE5_20570</name>
</gene>
<name>A0ABW1J8B2_9PSEU</name>
<comment type="caution">
    <text evidence="2">The sequence shown here is derived from an EMBL/GenBank/DDBJ whole genome shotgun (WGS) entry which is preliminary data.</text>
</comment>
<evidence type="ECO:0000313" key="3">
    <source>
        <dbReference type="Proteomes" id="UP001596302"/>
    </source>
</evidence>
<feature type="region of interest" description="Disordered" evidence="1">
    <location>
        <begin position="1"/>
        <end position="22"/>
    </location>
</feature>
<dbReference type="Proteomes" id="UP001596302">
    <property type="component" value="Unassembled WGS sequence"/>
</dbReference>
<evidence type="ECO:0008006" key="4">
    <source>
        <dbReference type="Google" id="ProtNLM"/>
    </source>
</evidence>
<dbReference type="EMBL" id="JBHSQW010000044">
    <property type="protein sequence ID" value="MFC5996605.1"/>
    <property type="molecule type" value="Genomic_DNA"/>
</dbReference>
<evidence type="ECO:0000313" key="2">
    <source>
        <dbReference type="EMBL" id="MFC5996605.1"/>
    </source>
</evidence>
<evidence type="ECO:0000256" key="1">
    <source>
        <dbReference type="SAM" id="MobiDB-lite"/>
    </source>
</evidence>
<reference evidence="3" key="1">
    <citation type="journal article" date="2019" name="Int. J. Syst. Evol. Microbiol.">
        <title>The Global Catalogue of Microorganisms (GCM) 10K type strain sequencing project: providing services to taxonomists for standard genome sequencing and annotation.</title>
        <authorList>
            <consortium name="The Broad Institute Genomics Platform"/>
            <consortium name="The Broad Institute Genome Sequencing Center for Infectious Disease"/>
            <person name="Wu L."/>
            <person name="Ma J."/>
        </authorList>
    </citation>
    <scope>NUCLEOTIDE SEQUENCE [LARGE SCALE GENOMIC DNA]</scope>
    <source>
        <strain evidence="3">CCM 8391</strain>
    </source>
</reference>
<organism evidence="2 3">
    <name type="scientific">Pseudonocardia hispaniensis</name>
    <dbReference type="NCBI Taxonomy" id="904933"/>
    <lineage>
        <taxon>Bacteria</taxon>
        <taxon>Bacillati</taxon>
        <taxon>Actinomycetota</taxon>
        <taxon>Actinomycetes</taxon>
        <taxon>Pseudonocardiales</taxon>
        <taxon>Pseudonocardiaceae</taxon>
        <taxon>Pseudonocardia</taxon>
    </lineage>
</organism>
<proteinExistence type="predicted"/>
<protein>
    <recommendedName>
        <fullName evidence="4">ATP/GTP-binding protein</fullName>
    </recommendedName>
</protein>
<keyword evidence="3" id="KW-1185">Reference proteome</keyword>
<dbReference type="RefSeq" id="WP_379587357.1">
    <property type="nucleotide sequence ID" value="NZ_JBHSQW010000044.1"/>
</dbReference>
<feature type="compositionally biased region" description="Basic residues" evidence="1">
    <location>
        <begin position="1"/>
        <end position="13"/>
    </location>
</feature>
<sequence length="96" mass="10869">MPRSNPPRRRPHVPLRSAAITRTHSGADGDWLVRSVPGSASLKDYRCPGCDQVIPAGTGHVVAWPAGEYGSVEDRRHWHAPCWDARERRRPGRRRR</sequence>
<accession>A0ABW1J8B2</accession>